<accession>A0A5C8V992</accession>
<evidence type="ECO:0000313" key="1">
    <source>
        <dbReference type="EMBL" id="TXN38291.1"/>
    </source>
</evidence>
<organism evidence="1 2">
    <name type="scientific">Flagellimonas hymeniacidonis</name>
    <dbReference type="NCBI Taxonomy" id="2603628"/>
    <lineage>
        <taxon>Bacteria</taxon>
        <taxon>Pseudomonadati</taxon>
        <taxon>Bacteroidota</taxon>
        <taxon>Flavobacteriia</taxon>
        <taxon>Flavobacteriales</taxon>
        <taxon>Flavobacteriaceae</taxon>
        <taxon>Flagellimonas</taxon>
    </lineage>
</organism>
<dbReference type="InterPro" id="IPR011990">
    <property type="entry name" value="TPR-like_helical_dom_sf"/>
</dbReference>
<dbReference type="Gene3D" id="1.25.40.10">
    <property type="entry name" value="Tetratricopeptide repeat domain"/>
    <property type="match status" value="1"/>
</dbReference>
<name>A0A5C8V992_9FLAO</name>
<dbReference type="AlphaFoldDB" id="A0A5C8V992"/>
<keyword evidence="2" id="KW-1185">Reference proteome</keyword>
<proteinExistence type="predicted"/>
<comment type="caution">
    <text evidence="1">The sequence shown here is derived from an EMBL/GenBank/DDBJ whole genome shotgun (WGS) entry which is preliminary data.</text>
</comment>
<evidence type="ECO:0008006" key="3">
    <source>
        <dbReference type="Google" id="ProtNLM"/>
    </source>
</evidence>
<gene>
    <name evidence="1" type="ORF">FVB32_08350</name>
</gene>
<dbReference type="SUPFAM" id="SSF48452">
    <property type="entry name" value="TPR-like"/>
    <property type="match status" value="1"/>
</dbReference>
<sequence>MNDFLTNEGHIGFEVLIDHVDGILDSKSQEKIEEHIKKCTECSGTIDSIKWYYETYGKDRKNLENYLFETKKGILEALDDVLQEPHTEPKKILPLWQNISRVAAIVLLLIIPVLFIINSSKSSTALLNEYLSSPYHKPPVLRGDVDQNIILWNRVAFQYESKEYDETITSLKAIIDRKETLSMAHFYTGLCYLYLESPNPGKAISHLQKVANGENPFKEQGLWYLSLAYLQNSQETLCIQTLESIKGYKYKEAQKLLSELN</sequence>
<evidence type="ECO:0000313" key="2">
    <source>
        <dbReference type="Proteomes" id="UP000321456"/>
    </source>
</evidence>
<dbReference type="EMBL" id="VRUR01000001">
    <property type="protein sequence ID" value="TXN38291.1"/>
    <property type="molecule type" value="Genomic_DNA"/>
</dbReference>
<dbReference type="RefSeq" id="WP_147743135.1">
    <property type="nucleotide sequence ID" value="NZ_VRUR01000001.1"/>
</dbReference>
<reference evidence="1 2" key="1">
    <citation type="submission" date="2019-08" db="EMBL/GenBank/DDBJ databases">
        <title>Professor.</title>
        <authorList>
            <person name="Park J.S."/>
        </authorList>
    </citation>
    <scope>NUCLEOTIDE SEQUENCE [LARGE SCALE GENOMIC DNA]</scope>
    <source>
        <strain evidence="1 2">176CP5-101</strain>
    </source>
</reference>
<protein>
    <recommendedName>
        <fullName evidence="3">Zinc-finger domain-containing protein</fullName>
    </recommendedName>
</protein>
<dbReference type="Proteomes" id="UP000321456">
    <property type="component" value="Unassembled WGS sequence"/>
</dbReference>